<feature type="transmembrane region" description="Helical" evidence="1">
    <location>
        <begin position="287"/>
        <end position="306"/>
    </location>
</feature>
<reference evidence="3 4" key="1">
    <citation type="submission" date="2023-07" db="EMBL/GenBank/DDBJ databases">
        <title>Genomic Encyclopedia of Type Strains, Phase IV (KMG-IV): sequencing the most valuable type-strain genomes for metagenomic binning, comparative biology and taxonomic classification.</title>
        <authorList>
            <person name="Goeker M."/>
        </authorList>
    </citation>
    <scope>NUCLEOTIDE SEQUENCE [LARGE SCALE GENOMIC DNA]</scope>
    <source>
        <strain evidence="3 4">DSM 18695</strain>
    </source>
</reference>
<evidence type="ECO:0000313" key="4">
    <source>
        <dbReference type="Proteomes" id="UP001228905"/>
    </source>
</evidence>
<evidence type="ECO:0000259" key="2">
    <source>
        <dbReference type="Pfam" id="PF01757"/>
    </source>
</evidence>
<sequence>MDEQGASGGGRVAWLDYARMASALAVVAFHYLWNGPYHHIVPVSFGWVGQIAAHGYLGVDFFFIISGFVILQSASGATSDRFVVGRLTRLYPAFLLCMLVTFVFRGMPLSDLPAQLTMMPRYFGVQPADGVYWTLAVEMKFYAAVLAVLLLGWMKQVQWLLLGAVLIFACWTNSWHNPSHYLEFAAGCALALIYRDGFKPVPSLTLAIAAPLVVYLAAKAGPSYTSHLAIALVMIAIFALFLAMRGVTFAPRSSAAVGALTYPLYLLHGQLGYAAMRALCTEDNKAWMTPLIAIAAIGCAWAVSRYEAWSRPWWKRQFDQSVGAGMRWLGNRLRGLRVTTASESA</sequence>
<keyword evidence="1" id="KW-0812">Transmembrane</keyword>
<dbReference type="PANTHER" id="PTHR23028">
    <property type="entry name" value="ACETYLTRANSFERASE"/>
    <property type="match status" value="1"/>
</dbReference>
<keyword evidence="4" id="KW-1185">Reference proteome</keyword>
<feature type="transmembrane region" description="Helical" evidence="1">
    <location>
        <begin position="255"/>
        <end position="275"/>
    </location>
</feature>
<dbReference type="EMBL" id="JAUSVS010000001">
    <property type="protein sequence ID" value="MDQ0462974.1"/>
    <property type="molecule type" value="Genomic_DNA"/>
</dbReference>
<comment type="caution">
    <text evidence="3">The sequence shown here is derived from an EMBL/GenBank/DDBJ whole genome shotgun (WGS) entry which is preliminary data.</text>
</comment>
<dbReference type="InterPro" id="IPR002656">
    <property type="entry name" value="Acyl_transf_3_dom"/>
</dbReference>
<feature type="transmembrane region" description="Helical" evidence="1">
    <location>
        <begin position="157"/>
        <end position="174"/>
    </location>
</feature>
<protein>
    <submittedName>
        <fullName evidence="3">Peptidoglycan/LPS O-acetylase OafA/YrhL</fullName>
    </submittedName>
</protein>
<feature type="transmembrane region" description="Helical" evidence="1">
    <location>
        <begin position="53"/>
        <end position="71"/>
    </location>
</feature>
<dbReference type="RefSeq" id="WP_307346076.1">
    <property type="nucleotide sequence ID" value="NZ_JAUSVS010000001.1"/>
</dbReference>
<keyword evidence="1" id="KW-0472">Membrane</keyword>
<feature type="transmembrane region" description="Helical" evidence="1">
    <location>
        <begin position="130"/>
        <end position="150"/>
    </location>
</feature>
<feature type="transmembrane region" description="Helical" evidence="1">
    <location>
        <begin position="224"/>
        <end position="243"/>
    </location>
</feature>
<dbReference type="InterPro" id="IPR050879">
    <property type="entry name" value="Acyltransferase_3"/>
</dbReference>
<gene>
    <name evidence="3" type="ORF">QO010_000722</name>
</gene>
<dbReference type="Proteomes" id="UP001228905">
    <property type="component" value="Unassembled WGS sequence"/>
</dbReference>
<feature type="transmembrane region" description="Helical" evidence="1">
    <location>
        <begin position="91"/>
        <end position="110"/>
    </location>
</feature>
<accession>A0ABU0IPN3</accession>
<evidence type="ECO:0000313" key="3">
    <source>
        <dbReference type="EMBL" id="MDQ0462974.1"/>
    </source>
</evidence>
<evidence type="ECO:0000256" key="1">
    <source>
        <dbReference type="SAM" id="Phobius"/>
    </source>
</evidence>
<dbReference type="Pfam" id="PF01757">
    <property type="entry name" value="Acyl_transf_3"/>
    <property type="match status" value="1"/>
</dbReference>
<organism evidence="3 4">
    <name type="scientific">Caulobacter ginsengisoli</name>
    <dbReference type="NCBI Taxonomy" id="400775"/>
    <lineage>
        <taxon>Bacteria</taxon>
        <taxon>Pseudomonadati</taxon>
        <taxon>Pseudomonadota</taxon>
        <taxon>Alphaproteobacteria</taxon>
        <taxon>Caulobacterales</taxon>
        <taxon>Caulobacteraceae</taxon>
        <taxon>Caulobacter</taxon>
    </lineage>
</organism>
<name>A0ABU0IPN3_9CAUL</name>
<feature type="domain" description="Acyltransferase 3" evidence="2">
    <location>
        <begin position="13"/>
        <end position="304"/>
    </location>
</feature>
<dbReference type="PANTHER" id="PTHR23028:SF53">
    <property type="entry name" value="ACYL_TRANSF_3 DOMAIN-CONTAINING PROTEIN"/>
    <property type="match status" value="1"/>
</dbReference>
<keyword evidence="1" id="KW-1133">Transmembrane helix</keyword>
<feature type="transmembrane region" description="Helical" evidence="1">
    <location>
        <begin position="12"/>
        <end position="33"/>
    </location>
</feature>
<proteinExistence type="predicted"/>